<dbReference type="Proteomes" id="UP000280960">
    <property type="component" value="Chromosome"/>
</dbReference>
<accession>A0A3G2R9E6</accession>
<dbReference type="AlphaFoldDB" id="A0A3G2R9E6"/>
<dbReference type="KEGG" id="bacg:D2962_16650"/>
<dbReference type="NCBIfam" id="NF042414">
    <property type="entry name" value="CLC_0170_fam"/>
    <property type="match status" value="1"/>
</dbReference>
<dbReference type="InterPro" id="IPR049971">
    <property type="entry name" value="CLC_0170-like"/>
</dbReference>
<proteinExistence type="predicted"/>
<evidence type="ECO:0000313" key="3">
    <source>
        <dbReference type="Proteomes" id="UP000280960"/>
    </source>
</evidence>
<gene>
    <name evidence="2" type="ORF">D2962_16650</name>
</gene>
<reference evidence="2 3" key="1">
    <citation type="submission" date="2018-10" db="EMBL/GenBank/DDBJ databases">
        <authorList>
            <person name="Zhang X."/>
        </authorList>
    </citation>
    <scope>NUCLEOTIDE SEQUENCE [LARGE SCALE GENOMIC DNA]</scope>
    <source>
        <strain evidence="2 3">SK-G1</strain>
    </source>
</reference>
<dbReference type="EMBL" id="CP033169">
    <property type="protein sequence ID" value="AYO32009.1"/>
    <property type="molecule type" value="Genomic_DNA"/>
</dbReference>
<keyword evidence="1" id="KW-0812">Transmembrane</keyword>
<keyword evidence="1" id="KW-1133">Transmembrane helix</keyword>
<evidence type="ECO:0000313" key="2">
    <source>
        <dbReference type="EMBL" id="AYO32009.1"/>
    </source>
</evidence>
<keyword evidence="3" id="KW-1185">Reference proteome</keyword>
<evidence type="ECO:0000256" key="1">
    <source>
        <dbReference type="SAM" id="Phobius"/>
    </source>
</evidence>
<keyword evidence="1" id="KW-0472">Membrane</keyword>
<dbReference type="RefSeq" id="WP_122015628.1">
    <property type="nucleotide sequence ID" value="NZ_CP033169.1"/>
</dbReference>
<feature type="transmembrane region" description="Helical" evidence="1">
    <location>
        <begin position="12"/>
        <end position="33"/>
    </location>
</feature>
<protein>
    <submittedName>
        <fullName evidence="2">Uncharacterized protein</fullName>
    </submittedName>
</protein>
<name>A0A3G2R9E6_9FIRM</name>
<feature type="transmembrane region" description="Helical" evidence="1">
    <location>
        <begin position="53"/>
        <end position="72"/>
    </location>
</feature>
<sequence length="73" mass="7988">MLKIMQTVLGYIKSAATLATMAVFIASGLYLLVIDGADLKTKGLKKELAAARIIGLLYIFGSMIVYIIFKYIL</sequence>
<organism evidence="2 3">
    <name type="scientific">Biomaibacter acetigenes</name>
    <dbReference type="NCBI Taxonomy" id="2316383"/>
    <lineage>
        <taxon>Bacteria</taxon>
        <taxon>Bacillati</taxon>
        <taxon>Bacillota</taxon>
        <taxon>Clostridia</taxon>
        <taxon>Thermosediminibacterales</taxon>
        <taxon>Tepidanaerobacteraceae</taxon>
        <taxon>Biomaibacter</taxon>
    </lineage>
</organism>